<evidence type="ECO:0008006" key="3">
    <source>
        <dbReference type="Google" id="ProtNLM"/>
    </source>
</evidence>
<name>A0A3N4PIJ4_9GAMM</name>
<dbReference type="AlphaFoldDB" id="A0A3N4PIJ4"/>
<dbReference type="OrthoDB" id="1060501at2"/>
<dbReference type="Pfam" id="PF10139">
    <property type="entry name" value="Virul_Fac"/>
    <property type="match status" value="2"/>
</dbReference>
<accession>A0A3N4PIJ4</accession>
<evidence type="ECO:0000313" key="1">
    <source>
        <dbReference type="EMBL" id="RPE04651.1"/>
    </source>
</evidence>
<comment type="caution">
    <text evidence="1">The sequence shown here is derived from an EMBL/GenBank/DDBJ whole genome shotgun (WGS) entry which is preliminary data.</text>
</comment>
<evidence type="ECO:0000313" key="2">
    <source>
        <dbReference type="Proteomes" id="UP000281332"/>
    </source>
</evidence>
<proteinExistence type="predicted"/>
<dbReference type="Proteomes" id="UP000281332">
    <property type="component" value="Unassembled WGS sequence"/>
</dbReference>
<protein>
    <recommendedName>
        <fullName evidence="3">Virulence factor</fullName>
    </recommendedName>
</protein>
<keyword evidence="2" id="KW-1185">Reference proteome</keyword>
<reference evidence="1 2" key="1">
    <citation type="submission" date="2018-11" db="EMBL/GenBank/DDBJ databases">
        <title>Whole genome sequencing of Pantoea sp. RIT388.</title>
        <authorList>
            <person name="Gan H.M."/>
            <person name="Hudson A.O."/>
        </authorList>
    </citation>
    <scope>NUCLEOTIDE SEQUENCE [LARGE SCALE GENOMIC DNA]</scope>
    <source>
        <strain evidence="1 2">RIT388</strain>
    </source>
</reference>
<dbReference type="EMBL" id="RMVG01000001">
    <property type="protein sequence ID" value="RPE04651.1"/>
    <property type="molecule type" value="Genomic_DNA"/>
</dbReference>
<dbReference type="RefSeq" id="WP_123798330.1">
    <property type="nucleotide sequence ID" value="NZ_RMVG01000001.1"/>
</dbReference>
<sequence>MNGLAKKRAALTHWVLHTRQHVSRVEDEAETLLAQLSCLSARARRIDALAHQPLSVGLYGHASASKIGLLKTLLNSADGALWLRSGERKLDYFAHVHPGWHQSAIAVRFTAQPQPFTSGAPLLLTLYRESEFARHLADQASLRTPPAEVCSRLDALQAQAMPQPQSGMSANEAMEMLAACQRNAPPASLLSAELLLEMAELLPRLRREDRAQLLATLWGEDATLTAAWLHHARLSEQLSGATQILASDALLLSDAMCLAGRSLADAPPDDPGDLRETAVFPLRDGQPQRAQRVSVADLARACQEITLQLDKPGSCPVDLVTLPVGRLGDYGERLLPDTLLICQAARTPEEAQLAAQQLAGWLSRTDIGSATPRLVWALTAEDIASRSQRQIDDKVQRALMRADVPWGVFQLFEGEHARQASAWLKETVNDAQRQQRYRALLQACAQQTEALFSAFLPLTAAQRAAREQQIKQLIQHLQQQIDRHGDLLTALELPAGLLTQTHRLFRQKQPVSPAAGVPVIDLFADSPDTDNQTKHGQPDLAASIYKAWVHYLRQLTPEHPRLKSLMMPSSALRLTTDLLIKIAEHCELRARLRARLAECKGCDEAEMACAAATISEFATWLGYAETPPENRPRSKVDAAKAIFAAAQQTDSRQRLTQLDTQPLSQGLHWAYDWLVAFYHRIQEVHNEADALTSEQAHSLRAAWQMEKDTTALAQEA</sequence>
<organism evidence="1 2">
    <name type="scientific">Candidatus Pantoea deserta</name>
    <dbReference type="NCBI Taxonomy" id="1869313"/>
    <lineage>
        <taxon>Bacteria</taxon>
        <taxon>Pseudomonadati</taxon>
        <taxon>Pseudomonadota</taxon>
        <taxon>Gammaproteobacteria</taxon>
        <taxon>Enterobacterales</taxon>
        <taxon>Erwiniaceae</taxon>
        <taxon>Pantoea</taxon>
    </lineage>
</organism>
<dbReference type="InterPro" id="IPR017030">
    <property type="entry name" value="Vir_effector_SfrC"/>
</dbReference>
<gene>
    <name evidence="1" type="ORF">BBB56_02110</name>
</gene>